<feature type="compositionally biased region" description="Basic and acidic residues" evidence="8">
    <location>
        <begin position="85"/>
        <end position="98"/>
    </location>
</feature>
<dbReference type="GO" id="GO:0005737">
    <property type="term" value="C:cytoplasm"/>
    <property type="evidence" value="ECO:0007669"/>
    <property type="project" value="UniProtKB-SubCell"/>
</dbReference>
<keyword evidence="7" id="KW-0391">Immunity</keyword>
<dbReference type="InterPro" id="IPR027417">
    <property type="entry name" value="P-loop_NTPase"/>
</dbReference>
<dbReference type="Pfam" id="PF13086">
    <property type="entry name" value="AAA_11"/>
    <property type="match status" value="1"/>
</dbReference>
<evidence type="ECO:0000256" key="2">
    <source>
        <dbReference type="ARBA" id="ARBA00022490"/>
    </source>
</evidence>
<dbReference type="InterPro" id="IPR045055">
    <property type="entry name" value="DNA2/NAM7-like"/>
</dbReference>
<evidence type="ECO:0000256" key="1">
    <source>
        <dbReference type="ARBA" id="ARBA00004496"/>
    </source>
</evidence>
<dbReference type="InterPro" id="IPR047187">
    <property type="entry name" value="SF1_C_Upf1"/>
</dbReference>
<dbReference type="CDD" id="cd06008">
    <property type="entry name" value="NF-X1-zinc-finger"/>
    <property type="match status" value="1"/>
</dbReference>
<dbReference type="InterPro" id="IPR000967">
    <property type="entry name" value="Znf_NFX1"/>
</dbReference>
<dbReference type="Proteomes" id="UP000678499">
    <property type="component" value="Unassembled WGS sequence"/>
</dbReference>
<dbReference type="PANTHER" id="PTHR10887">
    <property type="entry name" value="DNA2/NAM7 HELICASE FAMILY"/>
    <property type="match status" value="1"/>
</dbReference>
<dbReference type="Gene3D" id="3.40.50.300">
    <property type="entry name" value="P-loop containing nucleotide triphosphate hydrolases"/>
    <property type="match status" value="3"/>
</dbReference>
<evidence type="ECO:0000313" key="11">
    <source>
        <dbReference type="Proteomes" id="UP000678499"/>
    </source>
</evidence>
<keyword evidence="11" id="KW-1185">Reference proteome</keyword>
<evidence type="ECO:0000256" key="6">
    <source>
        <dbReference type="ARBA" id="ARBA00022833"/>
    </source>
</evidence>
<evidence type="ECO:0000313" key="10">
    <source>
        <dbReference type="EMBL" id="CAD7273112.1"/>
    </source>
</evidence>
<feature type="domain" description="RZ-type" evidence="9">
    <location>
        <begin position="1973"/>
        <end position="2048"/>
    </location>
</feature>
<dbReference type="GO" id="GO:0031380">
    <property type="term" value="C:nuclear RNA-directed RNA polymerase complex"/>
    <property type="evidence" value="ECO:0007669"/>
    <property type="project" value="TreeGrafter"/>
</dbReference>
<protein>
    <recommendedName>
        <fullName evidence="9">RZ-type domain-containing protein</fullName>
    </recommendedName>
</protein>
<dbReference type="OrthoDB" id="2423195at2759"/>
<evidence type="ECO:0000256" key="7">
    <source>
        <dbReference type="ARBA" id="ARBA00022859"/>
    </source>
</evidence>
<dbReference type="Pfam" id="PF13087">
    <property type="entry name" value="AAA_12"/>
    <property type="match status" value="1"/>
</dbReference>
<feature type="compositionally biased region" description="Basic and acidic residues" evidence="8">
    <location>
        <begin position="130"/>
        <end position="148"/>
    </location>
</feature>
<dbReference type="GO" id="GO:0031048">
    <property type="term" value="P:regulatory ncRNA-mediated heterochromatin formation"/>
    <property type="evidence" value="ECO:0007669"/>
    <property type="project" value="TreeGrafter"/>
</dbReference>
<dbReference type="EMBL" id="OA882134">
    <property type="protein sequence ID" value="CAD7273112.1"/>
    <property type="molecule type" value="Genomic_DNA"/>
</dbReference>
<dbReference type="InterPro" id="IPR046439">
    <property type="entry name" value="ZF_RZ_dom"/>
</dbReference>
<dbReference type="EMBL" id="CAJPEX010000097">
    <property type="protein sequence ID" value="CAG0913264.1"/>
    <property type="molecule type" value="Genomic_DNA"/>
</dbReference>
<name>A0A7R9BG65_9CRUS</name>
<accession>A0A7R9BG65</accession>
<dbReference type="GO" id="GO:0002376">
    <property type="term" value="P:immune system process"/>
    <property type="evidence" value="ECO:0007669"/>
    <property type="project" value="UniProtKB-KW"/>
</dbReference>
<reference evidence="10" key="1">
    <citation type="submission" date="2020-11" db="EMBL/GenBank/DDBJ databases">
        <authorList>
            <person name="Tran Van P."/>
        </authorList>
    </citation>
    <scope>NUCLEOTIDE SEQUENCE</scope>
</reference>
<evidence type="ECO:0000256" key="3">
    <source>
        <dbReference type="ARBA" id="ARBA00022723"/>
    </source>
</evidence>
<dbReference type="SMART" id="SM00438">
    <property type="entry name" value="ZnF_NFX"/>
    <property type="match status" value="7"/>
</dbReference>
<dbReference type="InterPro" id="IPR041679">
    <property type="entry name" value="DNA2/NAM7-like_C"/>
</dbReference>
<evidence type="ECO:0000256" key="4">
    <source>
        <dbReference type="ARBA" id="ARBA00022737"/>
    </source>
</evidence>
<dbReference type="SUPFAM" id="SSF52540">
    <property type="entry name" value="P-loop containing nucleoside triphosphate hydrolases"/>
    <property type="match status" value="1"/>
</dbReference>
<dbReference type="CDD" id="cd18808">
    <property type="entry name" value="SF1_C_Upf1"/>
    <property type="match status" value="1"/>
</dbReference>
<gene>
    <name evidence="10" type="ORF">NMOB1V02_LOCUS1015</name>
</gene>
<keyword evidence="3" id="KW-0479">Metal-binding</keyword>
<sequence>MSKEKGETNPSRITAKARPTMILLGEGSQVGLPSGSPSSNSGLQIQGSKEVASHGKKLRHSQGVPRSSQGKNMPSLATAAAASPSEKKPGSGDSTDRGGRRRRGCQGSGGQNKKPHDSDPNFKSQASRGMPEKENPAMNAKKRERDHPMSLKDLQQLCEGQDPAPIFAVVNEMSGFPLALRDERLKDHPERIRCILKVLCKALTLQGFGLTIGNAISLALHSKFLHSLLQFNLTTLPSMCRSKPKDARDILCTEVVLFDVIIRLCPADEAMNVEACVNSVRMIVLDLDDKLGADEALTLTMKRVRENLADLRRSVQMPDHAIDRKVAVHGRSHLEEAPDDFRTSPVLPSLEDLLGKEEPFLRANITSGRYLNVDHYLDVQFRLMKEDFVRPLREGVAEILKRIQSNGCNFAAFRNIQDVRIYEKGVITGKFFDRIGVTLDLKFSLKNLSRVRWEISKRLIFGSLLCLTNDNFKTVMFASVVERDVEKLKRGIIRILPESDQFDLKAWTNVPEFLVVESAAFFEAYRHVLSSLQSIRLDRYPMKKYIVDLTKETSVPRYVLDHFGEKSGVFPLTHNGKELVGDPFSDQWPEPESLGLDEGVKLRPILVVCFTNHALDQFLEGISAFTKKILRIGGRSKSILLEPFTVRTVRMNSKGNAFQVSRDIGHRMRDLERFLGELEVLRKGISSGTGVLTVEVLRRFGIDIPPCFSSDFSLANWLGFNRDSENVSQKFLNQILEEEKNLLPAGVEIVNDDDEDVEEGKISEIDPVDFDLEDEAAAEMQRREVESINDADRKVKGLNKEQANECMRLHCEISAGELKIAIKKAEEGLKEAKKKVPKPKKNAQTEETFTPIPPLEVVQELREWNSQLEDLKMKKAALEAYSAFLKLPSNLGLTKPPEASVGHENNWLNLRVRGRWLLYRYWANEFVRILGEKIIAKMEEYKTMVESYKEAQDGALLQHTRSLDVVGMTTTGAARNILVVQNMNAKVLVIEEAAEVLESHVVCCLSTHCEHLIQIGDQQQLRPSTTVYKLAKNYGLDVSLFERMVKNGVPYERLRQQHRMRPEISNLIKQNIYEDLQDHESVTLYDDVLGVDKNVFFVTHHSTEDSNEDLKSKSNVVEAEFLLALCRYLLLQGYTHEQITILTGYSGQLFIFKKLISGYPMCAKVRITLVDNYQGEENDIILLSLVRSNVEGNIGFLKTDNRVNVALSRAKQGLFIVGNLDVLSSASQLWRNIKNVLSKENQIGKALLLRCQNHPDQLASVFKPSEFPVSGGCNKICNGLIDACGHLCERLCHVVDKHHTTKEYSCRRPCERRCPEIEGHQCRSVCGKMPCPPCKEIVHRELVPCGHWQYVKCFENLAEVKCETGCFARLECGHACEGYCHVTNDPDHLLFKCLKPCGMTCPRDHPCKAQCCQSPCPECRELVDLTLTCGHVIKAHCYLRPDQVQCRAKCARTLPCGHHCLKNCNESCGNCFVKVKKIIPDCSHSVTVHCCKVPENADCQKQCEKLLPCGHRCAEKCSRDCTTSCGVLMNVGKIGKCGHQLRLPCHIIASGQIVSVEDGLEYCDHPCGALLACGHTCVGKCSDCLQGRIHMPCEEPCGRQLVCGHVCKVACSFNCPPCKEPCENSCPHSACSKLCGEPCSPCLEKCESGCAHKPCKLKCSQDCGRGDEKCDEPCEKDLPCEHKCVGICGEICPPCRKCSGDEVEFFDCIMNDVSNEPDERFLVLPKCGHVIEVAGLDQWMRMPLDIIGPRVCPRCKTPIFSSRRYKDEVNAALKNVIAVKERIFGKNDDIKKILEKLIDKADTSSGKMIQEAFSREKIFDRIHDEIVYHTVKDPTRKKPPVRKFRRLDAMKLNSISNRFDLLKTLAALILKCQRDASLLPTFKKGFDLKLRKFAELVMAKKDHLNDSTLKAISAEFQRLRYFPLLELMLQNYPSSELVSQVKAILYDIGCFTDDKEAEMKRLLKDAEHFVVEMNLEEERLTLNAIRCQGGSWNTCSNGHAYIIGDCGAPNQSSRCPDCREGIGGRGTALRMREPPTSITGVVSTWSQSFNNMTNFNANDTE</sequence>
<keyword evidence="2" id="KW-0963">Cytoplasm</keyword>
<organism evidence="10">
    <name type="scientific">Notodromas monacha</name>
    <dbReference type="NCBI Taxonomy" id="399045"/>
    <lineage>
        <taxon>Eukaryota</taxon>
        <taxon>Metazoa</taxon>
        <taxon>Ecdysozoa</taxon>
        <taxon>Arthropoda</taxon>
        <taxon>Crustacea</taxon>
        <taxon>Oligostraca</taxon>
        <taxon>Ostracoda</taxon>
        <taxon>Podocopa</taxon>
        <taxon>Podocopida</taxon>
        <taxon>Cypridocopina</taxon>
        <taxon>Cypridoidea</taxon>
        <taxon>Cyprididae</taxon>
        <taxon>Notodromas</taxon>
    </lineage>
</organism>
<keyword evidence="5" id="KW-0863">Zinc-finger</keyword>
<dbReference type="GO" id="GO:0008270">
    <property type="term" value="F:zinc ion binding"/>
    <property type="evidence" value="ECO:0007669"/>
    <property type="project" value="UniProtKB-KW"/>
</dbReference>
<evidence type="ECO:0000256" key="5">
    <source>
        <dbReference type="ARBA" id="ARBA00022771"/>
    </source>
</evidence>
<keyword evidence="6" id="KW-0862">Zinc</keyword>
<dbReference type="InterPro" id="IPR057373">
    <property type="entry name" value="ZNFX1"/>
</dbReference>
<comment type="subcellular location">
    <subcellularLocation>
        <location evidence="1">Cytoplasm</location>
    </subcellularLocation>
</comment>
<evidence type="ECO:0000259" key="9">
    <source>
        <dbReference type="PROSITE" id="PS51981"/>
    </source>
</evidence>
<dbReference type="PANTHER" id="PTHR10887:SF341">
    <property type="entry name" value="NFX1-TYPE ZINC FINGER-CONTAINING PROTEIN 1"/>
    <property type="match status" value="1"/>
</dbReference>
<dbReference type="Pfam" id="PF25396">
    <property type="entry name" value="ZNFX1"/>
    <property type="match status" value="1"/>
</dbReference>
<proteinExistence type="predicted"/>
<evidence type="ECO:0000256" key="8">
    <source>
        <dbReference type="SAM" id="MobiDB-lite"/>
    </source>
</evidence>
<feature type="compositionally biased region" description="Low complexity" evidence="8">
    <location>
        <begin position="31"/>
        <end position="43"/>
    </location>
</feature>
<dbReference type="PROSITE" id="PS51981">
    <property type="entry name" value="ZF_RZ"/>
    <property type="match status" value="1"/>
</dbReference>
<keyword evidence="4" id="KW-0677">Repeat</keyword>
<dbReference type="InterPro" id="IPR041677">
    <property type="entry name" value="DNA2/NAM7_AAA_11"/>
</dbReference>
<dbReference type="FunFam" id="3.40.50.300:FF:000742">
    <property type="entry name" value="NFX1-type zinc finger-containing protein 1"/>
    <property type="match status" value="1"/>
</dbReference>
<dbReference type="GO" id="GO:0004386">
    <property type="term" value="F:helicase activity"/>
    <property type="evidence" value="ECO:0007669"/>
    <property type="project" value="InterPro"/>
</dbReference>
<feature type="region of interest" description="Disordered" evidence="8">
    <location>
        <begin position="1"/>
        <end position="148"/>
    </location>
</feature>